<dbReference type="SMART" id="SM00164">
    <property type="entry name" value="TBC"/>
    <property type="match status" value="1"/>
</dbReference>
<dbReference type="InterPro" id="IPR035969">
    <property type="entry name" value="Rab-GAP_TBC_sf"/>
</dbReference>
<evidence type="ECO:0000259" key="2">
    <source>
        <dbReference type="PROSITE" id="PS50086"/>
    </source>
</evidence>
<name>A0A915KQX4_ROMCU</name>
<sequence length="392" mass="45379">LSDSIASRCPPLNESQFRSFFDAAGRLVAEHDFKRTVFRGGCENSIRNEVWPYLFSFYPSSSTSLEKNEIFRNKVAHYSAVKNRWLNFLAENYTEFDINQADNCIIENKPAYDSFVNTSSRISNGIVHPNIKDRDCIEAEIVARRLEVKGENLVESLRYIAKDVPRTDRSHNYFTNSAHVLELRDALLTFCVLNPEIGYVQGMNDLMARFLIVLQSELLMLLDEINQNMKVDLHITGLMASLLKRLDVQLHKFLSGHKLDDLFFCQKWLLLCFQREFHFEDGLRLLEILSTRQIGSNSPLGLKIIDDCRKERQDLDVGVQCEMTYHEYTFDLFIAVSILTLSRSEILKPDYDDSDVLQAILRSPSALRLDDVLKEAETLFYLYCRDSVLYSF</sequence>
<dbReference type="GO" id="GO:0005096">
    <property type="term" value="F:GTPase activator activity"/>
    <property type="evidence" value="ECO:0007669"/>
    <property type="project" value="UniProtKB-KW"/>
</dbReference>
<dbReference type="OMA" id="TFCHWLL"/>
<dbReference type="WBParaSite" id="nRc.2.0.1.t41156-RA">
    <property type="protein sequence ID" value="nRc.2.0.1.t41156-RA"/>
    <property type="gene ID" value="nRc.2.0.1.g41156"/>
</dbReference>
<evidence type="ECO:0000313" key="4">
    <source>
        <dbReference type="WBParaSite" id="nRc.2.0.1.t41156-RA"/>
    </source>
</evidence>
<evidence type="ECO:0000313" key="3">
    <source>
        <dbReference type="Proteomes" id="UP000887565"/>
    </source>
</evidence>
<keyword evidence="3" id="KW-1185">Reference proteome</keyword>
<keyword evidence="1" id="KW-0343">GTPase activation</keyword>
<proteinExistence type="predicted"/>
<organism evidence="3 4">
    <name type="scientific">Romanomermis culicivorax</name>
    <name type="common">Nematode worm</name>
    <dbReference type="NCBI Taxonomy" id="13658"/>
    <lineage>
        <taxon>Eukaryota</taxon>
        <taxon>Metazoa</taxon>
        <taxon>Ecdysozoa</taxon>
        <taxon>Nematoda</taxon>
        <taxon>Enoplea</taxon>
        <taxon>Dorylaimia</taxon>
        <taxon>Mermithida</taxon>
        <taxon>Mermithoidea</taxon>
        <taxon>Mermithidae</taxon>
        <taxon>Romanomermis</taxon>
    </lineage>
</organism>
<dbReference type="PROSITE" id="PS50086">
    <property type="entry name" value="TBC_RABGAP"/>
    <property type="match status" value="1"/>
</dbReference>
<evidence type="ECO:0000256" key="1">
    <source>
        <dbReference type="ARBA" id="ARBA00022468"/>
    </source>
</evidence>
<accession>A0A915KQX4</accession>
<dbReference type="Gene3D" id="1.10.8.270">
    <property type="entry name" value="putative rabgap domain of human tbc1 domain family member 14 like domains"/>
    <property type="match status" value="1"/>
</dbReference>
<dbReference type="Proteomes" id="UP000887565">
    <property type="component" value="Unplaced"/>
</dbReference>
<dbReference type="PANTHER" id="PTHR22957">
    <property type="entry name" value="TBC1 DOMAIN FAMILY MEMBER GTPASE-ACTIVATING PROTEIN"/>
    <property type="match status" value="1"/>
</dbReference>
<dbReference type="Pfam" id="PF00566">
    <property type="entry name" value="RabGAP-TBC"/>
    <property type="match status" value="1"/>
</dbReference>
<dbReference type="PANTHER" id="PTHR22957:SF466">
    <property type="entry name" value="SI:DKEY-238D18.4"/>
    <property type="match status" value="1"/>
</dbReference>
<reference evidence="4" key="1">
    <citation type="submission" date="2022-11" db="UniProtKB">
        <authorList>
            <consortium name="WormBaseParasite"/>
        </authorList>
    </citation>
    <scope>IDENTIFICATION</scope>
</reference>
<dbReference type="Gene3D" id="1.10.472.80">
    <property type="entry name" value="Ypt/Rab-GAP domain of gyp1p, domain 3"/>
    <property type="match status" value="1"/>
</dbReference>
<dbReference type="AlphaFoldDB" id="A0A915KQX4"/>
<feature type="domain" description="Rab-GAP TBC" evidence="2">
    <location>
        <begin position="41"/>
        <end position="293"/>
    </location>
</feature>
<dbReference type="SUPFAM" id="SSF47923">
    <property type="entry name" value="Ypt/Rab-GAP domain of gyp1p"/>
    <property type="match status" value="2"/>
</dbReference>
<protein>
    <submittedName>
        <fullName evidence="4">Rab-GAP TBC domain-containing protein</fullName>
    </submittedName>
</protein>
<dbReference type="InterPro" id="IPR000195">
    <property type="entry name" value="Rab-GAP-TBC_dom"/>
</dbReference>